<keyword evidence="2" id="KW-1185">Reference proteome</keyword>
<dbReference type="InParanoid" id="H2YF01"/>
<evidence type="ECO:0000313" key="1">
    <source>
        <dbReference type="Ensembl" id="ENSCSAVP00000003899.1"/>
    </source>
</evidence>
<sequence>HVKFNTYFCSDIGIKLLGKRSHVAHILEILDEITMELPKDFFIAHRKTGLQH</sequence>
<proteinExistence type="predicted"/>
<evidence type="ECO:0000313" key="2">
    <source>
        <dbReference type="Proteomes" id="UP000007875"/>
    </source>
</evidence>
<protein>
    <submittedName>
        <fullName evidence="1">Uncharacterized protein</fullName>
    </submittedName>
</protein>
<dbReference type="AlphaFoldDB" id="H2YF01"/>
<accession>H2YF01</accession>
<reference evidence="2" key="1">
    <citation type="submission" date="2003-08" db="EMBL/GenBank/DDBJ databases">
        <authorList>
            <person name="Birren B."/>
            <person name="Nusbaum C."/>
            <person name="Abebe A."/>
            <person name="Abouelleil A."/>
            <person name="Adekoya E."/>
            <person name="Ait-zahra M."/>
            <person name="Allen N."/>
            <person name="Allen T."/>
            <person name="An P."/>
            <person name="Anderson M."/>
            <person name="Anderson S."/>
            <person name="Arachchi H."/>
            <person name="Armbruster J."/>
            <person name="Bachantsang P."/>
            <person name="Baldwin J."/>
            <person name="Barry A."/>
            <person name="Bayul T."/>
            <person name="Blitshsteyn B."/>
            <person name="Bloom T."/>
            <person name="Blye J."/>
            <person name="Boguslavskiy L."/>
            <person name="Borowsky M."/>
            <person name="Boukhgalter B."/>
            <person name="Brunache A."/>
            <person name="Butler J."/>
            <person name="Calixte N."/>
            <person name="Calvo S."/>
            <person name="Camarata J."/>
            <person name="Campo K."/>
            <person name="Chang J."/>
            <person name="Cheshatsang Y."/>
            <person name="Citroen M."/>
            <person name="Collymore A."/>
            <person name="Considine T."/>
            <person name="Cook A."/>
            <person name="Cooke P."/>
            <person name="Corum B."/>
            <person name="Cuomo C."/>
            <person name="David R."/>
            <person name="Dawoe T."/>
            <person name="Degray S."/>
            <person name="Dodge S."/>
            <person name="Dooley K."/>
            <person name="Dorje P."/>
            <person name="Dorjee K."/>
            <person name="Dorris L."/>
            <person name="Duffey N."/>
            <person name="Dupes A."/>
            <person name="Elkins T."/>
            <person name="Engels R."/>
            <person name="Erickson J."/>
            <person name="Farina A."/>
            <person name="Faro S."/>
            <person name="Ferreira P."/>
            <person name="Fischer H."/>
            <person name="Fitzgerald M."/>
            <person name="Foley K."/>
            <person name="Gage D."/>
            <person name="Galagan J."/>
            <person name="Gearin G."/>
            <person name="Gnerre S."/>
            <person name="Gnirke A."/>
            <person name="Goyette A."/>
            <person name="Graham J."/>
            <person name="Grandbois E."/>
            <person name="Gyaltsen K."/>
            <person name="Hafez N."/>
            <person name="Hagopian D."/>
            <person name="Hagos B."/>
            <person name="Hall J."/>
            <person name="Hatcher B."/>
            <person name="Heller A."/>
            <person name="Higgins H."/>
            <person name="Honan T."/>
            <person name="Horn A."/>
            <person name="Houde N."/>
            <person name="Hughes L."/>
            <person name="Hulme W."/>
            <person name="Husby E."/>
            <person name="Iliev I."/>
            <person name="Jaffe D."/>
            <person name="Jones C."/>
            <person name="Kamal M."/>
            <person name="Kamat A."/>
            <person name="Kamvysselis M."/>
            <person name="Karlsson E."/>
            <person name="Kells C."/>
            <person name="Kieu A."/>
            <person name="Kisner P."/>
            <person name="Kodira C."/>
            <person name="Kulbokas E."/>
            <person name="Labutti K."/>
            <person name="Lama D."/>
            <person name="Landers T."/>
            <person name="Leger J."/>
            <person name="Levine S."/>
            <person name="Lewis D."/>
            <person name="Lewis T."/>
            <person name="Lindblad-toh K."/>
            <person name="Liu X."/>
            <person name="Lokyitsang T."/>
            <person name="Lokyitsang Y."/>
            <person name="Lucien O."/>
            <person name="Lui A."/>
            <person name="Ma L.J."/>
            <person name="Mabbitt R."/>
            <person name="Macdonald J."/>
            <person name="Maclean C."/>
            <person name="Major J."/>
            <person name="Manning J."/>
            <person name="Marabella R."/>
            <person name="Maru K."/>
            <person name="Matthews C."/>
            <person name="Mauceli E."/>
            <person name="Mccarthy M."/>
            <person name="Mcdonough S."/>
            <person name="Mcghee T."/>
            <person name="Meldrim J."/>
            <person name="Meneus L."/>
            <person name="Mesirov J."/>
            <person name="Mihalev A."/>
            <person name="Mihova T."/>
            <person name="Mikkelsen T."/>
            <person name="Mlenga V."/>
            <person name="Moru K."/>
            <person name="Mozes J."/>
            <person name="Mulrain L."/>
            <person name="Munson G."/>
            <person name="Naylor J."/>
            <person name="Newes C."/>
            <person name="Nguyen C."/>
            <person name="Nguyen N."/>
            <person name="Nguyen T."/>
            <person name="Nicol R."/>
            <person name="Nielsen C."/>
            <person name="Nizzari M."/>
            <person name="Norbu C."/>
            <person name="Norbu N."/>
            <person name="O'donnell P."/>
            <person name="Okoawo O."/>
            <person name="O'leary S."/>
            <person name="Omotosho B."/>
            <person name="O'neill K."/>
            <person name="Osman S."/>
            <person name="Parker S."/>
            <person name="Perrin D."/>
            <person name="Phunkhang P."/>
            <person name="Piqani B."/>
            <person name="Purcell S."/>
            <person name="Rachupka T."/>
            <person name="Ramasamy U."/>
            <person name="Rameau R."/>
            <person name="Ray V."/>
            <person name="Raymond C."/>
            <person name="Retta R."/>
            <person name="Richardson S."/>
            <person name="Rise C."/>
            <person name="Rodriguez J."/>
            <person name="Rogers J."/>
            <person name="Rogov P."/>
            <person name="Rutman M."/>
            <person name="Schupbach R."/>
            <person name="Seaman C."/>
            <person name="Settipalli S."/>
            <person name="Sharpe T."/>
            <person name="Sheridan J."/>
            <person name="Sherpa N."/>
            <person name="Shi J."/>
            <person name="Smirnov S."/>
            <person name="Smith C."/>
            <person name="Sougnez C."/>
            <person name="Spencer B."/>
            <person name="Stalker J."/>
            <person name="Stange-thomann N."/>
            <person name="Stavropoulos S."/>
            <person name="Stetson K."/>
            <person name="Stone C."/>
            <person name="Stone S."/>
            <person name="Stubbs M."/>
            <person name="Talamas J."/>
            <person name="Tchuinga P."/>
            <person name="Tenzing P."/>
            <person name="Tesfaye S."/>
            <person name="Theodore J."/>
            <person name="Thoulutsang Y."/>
            <person name="Topham K."/>
            <person name="Towey S."/>
            <person name="Tsamla T."/>
            <person name="Tsomo N."/>
            <person name="Vallee D."/>
            <person name="Vassiliev H."/>
            <person name="Venkataraman V."/>
            <person name="Vinson J."/>
            <person name="Vo A."/>
            <person name="Wade C."/>
            <person name="Wang S."/>
            <person name="Wangchuk T."/>
            <person name="Wangdi T."/>
            <person name="Whittaker C."/>
            <person name="Wilkinson J."/>
            <person name="Wu Y."/>
            <person name="Wyman D."/>
            <person name="Yadav S."/>
            <person name="Yang S."/>
            <person name="Yang X."/>
            <person name="Yeager S."/>
            <person name="Yee E."/>
            <person name="Young G."/>
            <person name="Zainoun J."/>
            <person name="Zembeck L."/>
            <person name="Zimmer A."/>
            <person name="Zody M."/>
            <person name="Lander E."/>
        </authorList>
    </citation>
    <scope>NUCLEOTIDE SEQUENCE [LARGE SCALE GENOMIC DNA]</scope>
</reference>
<dbReference type="Ensembl" id="ENSCSAVT00000003957.1">
    <property type="protein sequence ID" value="ENSCSAVP00000003899.1"/>
    <property type="gene ID" value="ENSCSAVG00000002304.1"/>
</dbReference>
<reference evidence="1" key="3">
    <citation type="submission" date="2025-09" db="UniProtKB">
        <authorList>
            <consortium name="Ensembl"/>
        </authorList>
    </citation>
    <scope>IDENTIFICATION</scope>
</reference>
<reference evidence="1" key="2">
    <citation type="submission" date="2025-08" db="UniProtKB">
        <authorList>
            <consortium name="Ensembl"/>
        </authorList>
    </citation>
    <scope>IDENTIFICATION</scope>
</reference>
<dbReference type="Proteomes" id="UP000007875">
    <property type="component" value="Unassembled WGS sequence"/>
</dbReference>
<organism evidence="1 2">
    <name type="scientific">Ciona savignyi</name>
    <name type="common">Pacific transparent sea squirt</name>
    <dbReference type="NCBI Taxonomy" id="51511"/>
    <lineage>
        <taxon>Eukaryota</taxon>
        <taxon>Metazoa</taxon>
        <taxon>Chordata</taxon>
        <taxon>Tunicata</taxon>
        <taxon>Ascidiacea</taxon>
        <taxon>Phlebobranchia</taxon>
        <taxon>Cionidae</taxon>
        <taxon>Ciona</taxon>
    </lineage>
</organism>
<dbReference type="HOGENOM" id="CLU_3092601_0_0_1"/>
<name>H2YF01_CIOSA</name>